<comment type="caution">
    <text evidence="1">The sequence shown here is derived from an EMBL/GenBank/DDBJ whole genome shotgun (WGS) entry which is preliminary data.</text>
</comment>
<evidence type="ECO:0000313" key="2">
    <source>
        <dbReference type="Proteomes" id="UP000019678"/>
    </source>
</evidence>
<dbReference type="STRING" id="1192034.CAP_4963"/>
<gene>
    <name evidence="1" type="ORF">CAP_4963</name>
</gene>
<dbReference type="AlphaFoldDB" id="A0A017THF4"/>
<name>A0A017THF4_9BACT</name>
<dbReference type="Proteomes" id="UP000019678">
    <property type="component" value="Unassembled WGS sequence"/>
</dbReference>
<keyword evidence="2" id="KW-1185">Reference proteome</keyword>
<protein>
    <submittedName>
        <fullName evidence="1">Uncharacterized protein</fullName>
    </submittedName>
</protein>
<dbReference type="OrthoDB" id="9778037at2"/>
<dbReference type="PANTHER" id="PTHR34351:SF1">
    <property type="entry name" value="SLR1927 PROTEIN"/>
    <property type="match status" value="1"/>
</dbReference>
<dbReference type="EMBL" id="ASRX01000004">
    <property type="protein sequence ID" value="EYF08347.1"/>
    <property type="molecule type" value="Genomic_DNA"/>
</dbReference>
<evidence type="ECO:0000313" key="1">
    <source>
        <dbReference type="EMBL" id="EYF08347.1"/>
    </source>
</evidence>
<reference evidence="1 2" key="1">
    <citation type="submission" date="2013-05" db="EMBL/GenBank/DDBJ databases">
        <title>Genome assembly of Chondromyces apiculatus DSM 436.</title>
        <authorList>
            <person name="Sharma G."/>
            <person name="Khatri I."/>
            <person name="Kaur C."/>
            <person name="Mayilraj S."/>
            <person name="Subramanian S."/>
        </authorList>
    </citation>
    <scope>NUCLEOTIDE SEQUENCE [LARGE SCALE GENOMIC DNA]</scope>
    <source>
        <strain evidence="1 2">DSM 436</strain>
    </source>
</reference>
<dbReference type="eggNOG" id="COG1721">
    <property type="taxonomic scope" value="Bacteria"/>
</dbReference>
<sequence>MKINFAKLNHALIPTTKDGRDRFRQSLLGKLMRPLGALYTALSEEGRFLAALSLLAGGLGLDVQSTQAHLVWCWLTAVLLGSLLVHRRYRIDAVRVEVLAAPRVALGEALTFTVMLRNAGPEDAHAVRMVGPFLPWDGRWLGPPPRVPRVPAGGSTRLELRARFVERGMHHLDPFEVAALVPLGLAQGPVVASSGVRFLVVPRIARVTRLALPMGQRHQPGGVSLASKTGESMDLLGVRPYRAGDPVRQLHARSWARLGVPVVREYQEEYFSRVGVVVDPAGADPERLEAMLSLAAGVVAFLSRGEALIDLLVVGEEVHDMTLGRHLGFLEQALDLLACVPAGAGAKPVALAVLLGRLEPHLSRLSCMVFITATPGGGALAARIRSAGVGCKTLVVGSEGSGAPEDITVAPHAVAQEALLL</sequence>
<proteinExistence type="predicted"/>
<dbReference type="RefSeq" id="WP_052374023.1">
    <property type="nucleotide sequence ID" value="NZ_ASRX01000004.1"/>
</dbReference>
<dbReference type="PANTHER" id="PTHR34351">
    <property type="entry name" value="SLR1927 PROTEIN-RELATED"/>
    <property type="match status" value="1"/>
</dbReference>
<organism evidence="1 2">
    <name type="scientific">Chondromyces apiculatus DSM 436</name>
    <dbReference type="NCBI Taxonomy" id="1192034"/>
    <lineage>
        <taxon>Bacteria</taxon>
        <taxon>Pseudomonadati</taxon>
        <taxon>Myxococcota</taxon>
        <taxon>Polyangia</taxon>
        <taxon>Polyangiales</taxon>
        <taxon>Polyangiaceae</taxon>
        <taxon>Chondromyces</taxon>
    </lineage>
</organism>
<accession>A0A017THF4</accession>